<dbReference type="AlphaFoldDB" id="A0A9P1M5V8"/>
<protein>
    <submittedName>
        <fullName evidence="2">Uncharacterized protein</fullName>
    </submittedName>
</protein>
<sequence length="241" mass="27372">MDAKEPHLDSPEVIDLSSSTDDEDDDAELKRAIALSLEEQTTAGKAKPRPSMPLNRDQNPKSPCMATFGSLLLDRKTMEFELCPQKTSTTIREANTISSRSILPFPTGTVKRTWTHGQERRGDDIKIEEVFQRSELKLAVLASFQWDDDWLLSKINLSQTRLICVAFARDEAHIVFIIDLPRLETDGSFEPTLFSQELFRFLGALGLDENLVRSLENYDFTATKRYGFVHTMYEHAILQGT</sequence>
<proteinExistence type="predicted"/>
<organism evidence="2 3">
    <name type="scientific">Parascedosporium putredinis</name>
    <dbReference type="NCBI Taxonomy" id="1442378"/>
    <lineage>
        <taxon>Eukaryota</taxon>
        <taxon>Fungi</taxon>
        <taxon>Dikarya</taxon>
        <taxon>Ascomycota</taxon>
        <taxon>Pezizomycotina</taxon>
        <taxon>Sordariomycetes</taxon>
        <taxon>Hypocreomycetidae</taxon>
        <taxon>Microascales</taxon>
        <taxon>Microascaceae</taxon>
        <taxon>Parascedosporium</taxon>
    </lineage>
</organism>
<dbReference type="SUPFAM" id="SSF56024">
    <property type="entry name" value="Phospholipase D/nuclease"/>
    <property type="match status" value="1"/>
</dbReference>
<feature type="region of interest" description="Disordered" evidence="1">
    <location>
        <begin position="1"/>
        <end position="62"/>
    </location>
</feature>
<dbReference type="Gene3D" id="3.30.870.10">
    <property type="entry name" value="Endonuclease Chain A"/>
    <property type="match status" value="1"/>
</dbReference>
<dbReference type="GO" id="GO:0008081">
    <property type="term" value="F:phosphoric diester hydrolase activity"/>
    <property type="evidence" value="ECO:0007669"/>
    <property type="project" value="InterPro"/>
</dbReference>
<gene>
    <name evidence="2" type="ORF">PPNO1_LOCUS1218</name>
</gene>
<dbReference type="GO" id="GO:0005634">
    <property type="term" value="C:nucleus"/>
    <property type="evidence" value="ECO:0007669"/>
    <property type="project" value="InterPro"/>
</dbReference>
<dbReference type="EMBL" id="CALLCH030000002">
    <property type="protein sequence ID" value="CAI4211433.1"/>
    <property type="molecule type" value="Genomic_DNA"/>
</dbReference>
<dbReference type="Pfam" id="PF06087">
    <property type="entry name" value="Tyr-DNA_phospho"/>
    <property type="match status" value="1"/>
</dbReference>
<dbReference type="InterPro" id="IPR010347">
    <property type="entry name" value="Tdp1"/>
</dbReference>
<reference evidence="2" key="1">
    <citation type="submission" date="2022-11" db="EMBL/GenBank/DDBJ databases">
        <authorList>
            <person name="Scott C."/>
            <person name="Bruce N."/>
        </authorList>
    </citation>
    <scope>NUCLEOTIDE SEQUENCE</scope>
</reference>
<comment type="caution">
    <text evidence="2">The sequence shown here is derived from an EMBL/GenBank/DDBJ whole genome shotgun (WGS) entry which is preliminary data.</text>
</comment>
<dbReference type="GO" id="GO:0006281">
    <property type="term" value="P:DNA repair"/>
    <property type="evidence" value="ECO:0007669"/>
    <property type="project" value="InterPro"/>
</dbReference>
<dbReference type="OrthoDB" id="47785at2759"/>
<evidence type="ECO:0000313" key="2">
    <source>
        <dbReference type="EMBL" id="CAI4211433.1"/>
    </source>
</evidence>
<dbReference type="PROSITE" id="PS50330">
    <property type="entry name" value="UIM"/>
    <property type="match status" value="1"/>
</dbReference>
<accession>A0A9P1M5V8</accession>
<feature type="compositionally biased region" description="Basic and acidic residues" evidence="1">
    <location>
        <begin position="1"/>
        <end position="10"/>
    </location>
</feature>
<dbReference type="Proteomes" id="UP000838763">
    <property type="component" value="Unassembled WGS sequence"/>
</dbReference>
<evidence type="ECO:0000256" key="1">
    <source>
        <dbReference type="SAM" id="MobiDB-lite"/>
    </source>
</evidence>
<name>A0A9P1M5V8_9PEZI</name>
<dbReference type="Pfam" id="PF02809">
    <property type="entry name" value="UIM"/>
    <property type="match status" value="1"/>
</dbReference>
<evidence type="ECO:0000313" key="3">
    <source>
        <dbReference type="Proteomes" id="UP000838763"/>
    </source>
</evidence>
<dbReference type="InterPro" id="IPR003903">
    <property type="entry name" value="UIM_dom"/>
</dbReference>
<dbReference type="Gene3D" id="6.10.140.100">
    <property type="match status" value="1"/>
</dbReference>
<keyword evidence="3" id="KW-1185">Reference proteome</keyword>